<dbReference type="AlphaFoldDB" id="A0A5N4DKM6"/>
<dbReference type="Proteomes" id="UP000299084">
    <property type="component" value="Unassembled WGS sequence"/>
</dbReference>
<evidence type="ECO:0000313" key="2">
    <source>
        <dbReference type="Proteomes" id="UP000299084"/>
    </source>
</evidence>
<keyword evidence="1" id="KW-0808">Transferase</keyword>
<dbReference type="GO" id="GO:0008168">
    <property type="term" value="F:methyltransferase activity"/>
    <property type="evidence" value="ECO:0007669"/>
    <property type="project" value="UniProtKB-KW"/>
</dbReference>
<comment type="caution">
    <text evidence="1">The sequence shown here is derived from an EMBL/GenBank/DDBJ whole genome shotgun (WGS) entry which is preliminary data.</text>
</comment>
<organism evidence="1 2">
    <name type="scientific">Camelus dromedarius</name>
    <name type="common">Dromedary</name>
    <name type="synonym">Arabian camel</name>
    <dbReference type="NCBI Taxonomy" id="9838"/>
    <lineage>
        <taxon>Eukaryota</taxon>
        <taxon>Metazoa</taxon>
        <taxon>Chordata</taxon>
        <taxon>Craniata</taxon>
        <taxon>Vertebrata</taxon>
        <taxon>Euteleostomi</taxon>
        <taxon>Mammalia</taxon>
        <taxon>Eutheria</taxon>
        <taxon>Laurasiatheria</taxon>
        <taxon>Artiodactyla</taxon>
        <taxon>Tylopoda</taxon>
        <taxon>Camelidae</taxon>
        <taxon>Camelus</taxon>
    </lineage>
</organism>
<keyword evidence="1" id="KW-0489">Methyltransferase</keyword>
<name>A0A5N4DKM6_CAMDR</name>
<evidence type="ECO:0000313" key="1">
    <source>
        <dbReference type="EMBL" id="KAB1271680.1"/>
    </source>
</evidence>
<reference evidence="1 2" key="1">
    <citation type="journal article" date="2019" name="Mol. Ecol. Resour.">
        <title>Improving Illumina assemblies with Hi-C and long reads: an example with the North African dromedary.</title>
        <authorList>
            <person name="Elbers J.P."/>
            <person name="Rogers M.F."/>
            <person name="Perelman P.L."/>
            <person name="Proskuryakova A.A."/>
            <person name="Serdyukova N.A."/>
            <person name="Johnson W.E."/>
            <person name="Horin P."/>
            <person name="Corander J."/>
            <person name="Murphy D."/>
            <person name="Burger P.A."/>
        </authorList>
    </citation>
    <scope>NUCLEOTIDE SEQUENCE [LARGE SCALE GENOMIC DNA]</scope>
    <source>
        <strain evidence="1">Drom800</strain>
        <tissue evidence="1">Blood</tissue>
    </source>
</reference>
<dbReference type="GO" id="GO:0032259">
    <property type="term" value="P:methylation"/>
    <property type="evidence" value="ECO:0007669"/>
    <property type="project" value="UniProtKB-KW"/>
</dbReference>
<protein>
    <submittedName>
        <fullName evidence="1">Putative methyltransferase TARBP1</fullName>
    </submittedName>
</protein>
<proteinExistence type="predicted"/>
<dbReference type="EMBL" id="JWIN03000011">
    <property type="protein sequence ID" value="KAB1271680.1"/>
    <property type="molecule type" value="Genomic_DNA"/>
</dbReference>
<accession>A0A5N4DKM6</accession>
<sequence>DAGSSTHPGTCVFIRVFESGNKILTKEGVTHFLELCETRVLPFSPEFSEVMTVIPSTRCLCQRTKVCRQVAGLVTSVEKELFGVSVLSRSQQHEDCARSLSAVLFHGPESLKSCCLSRDAAPPVLSQ</sequence>
<feature type="non-terminal residue" evidence="1">
    <location>
        <position position="1"/>
    </location>
</feature>
<keyword evidence="2" id="KW-1185">Reference proteome</keyword>
<gene>
    <name evidence="1" type="ORF">Cadr_000008797</name>
</gene>